<sequence>MSGARLRLSTSYFCVVSHENVRFLATYSWWADVTVRQSFIQSGYTNSFEVGRALDVTPLGHVRKYIGPTASRARRLDEDADTDSDTSTEMLAVGFSRGGPMPSDARNIVSFNSSPRLAAPVPEAWFLGSVTPVVPSGVTASPCGQGDQAQDIPRVANSDYTRQSATIQHVPQSSAATTAEMAHYMSAQTMAVMLAMAQSTERLTELLSYAASSHSVTGNVPVNTAVDAAEVAVRTSEFHTIYTTGPVTDIAIGVAAGPANIHALAAAARCTTATRLRDPTLHRTGALPSPRPRDHEGHLSESPGEMATTRGGIVFDDSSRGHRSSDSERSVDHRHQPSSSAGHSRSRTNDDDDFGRASLRQAIEDLTSGATTFRPPATELEVHLERQHFDHQQLSLRFIRRHAWDHDHNVGKSKAI</sequence>
<dbReference type="AlphaFoldDB" id="A0A833T3F5"/>
<proteinExistence type="predicted"/>
<dbReference type="EMBL" id="JAACNO010001173">
    <property type="protein sequence ID" value="KAF4142582.1"/>
    <property type="molecule type" value="Genomic_DNA"/>
</dbReference>
<protein>
    <submittedName>
        <fullName evidence="2">Uncharacterized protein</fullName>
    </submittedName>
</protein>
<gene>
    <name evidence="2" type="ORF">GN244_ATG10910</name>
    <name evidence="3" type="ORF">GN958_ATG08242</name>
</gene>
<dbReference type="EMBL" id="WSZM01000252">
    <property type="protein sequence ID" value="KAF4037060.1"/>
    <property type="molecule type" value="Genomic_DNA"/>
</dbReference>
<comment type="caution">
    <text evidence="2">The sequence shown here is derived from an EMBL/GenBank/DDBJ whole genome shotgun (WGS) entry which is preliminary data.</text>
</comment>
<feature type="region of interest" description="Disordered" evidence="1">
    <location>
        <begin position="276"/>
        <end position="354"/>
    </location>
</feature>
<dbReference type="Proteomes" id="UP000602510">
    <property type="component" value="Unassembled WGS sequence"/>
</dbReference>
<name>A0A833T3F5_PHYIN</name>
<keyword evidence="4" id="KW-1185">Reference proteome</keyword>
<evidence type="ECO:0000313" key="3">
    <source>
        <dbReference type="EMBL" id="KAF4142582.1"/>
    </source>
</evidence>
<evidence type="ECO:0000256" key="1">
    <source>
        <dbReference type="SAM" id="MobiDB-lite"/>
    </source>
</evidence>
<feature type="compositionally biased region" description="Basic and acidic residues" evidence="1">
    <location>
        <begin position="317"/>
        <end position="335"/>
    </location>
</feature>
<reference evidence="2" key="1">
    <citation type="submission" date="2020-04" db="EMBL/GenBank/DDBJ databases">
        <title>Hybrid Assembly of Korean Phytophthora infestans isolates.</title>
        <authorList>
            <person name="Prokchorchik M."/>
            <person name="Lee Y."/>
            <person name="Seo J."/>
            <person name="Cho J.-H."/>
            <person name="Park Y.-E."/>
            <person name="Jang D.-C."/>
            <person name="Im J.-S."/>
            <person name="Choi J.-G."/>
            <person name="Park H.-J."/>
            <person name="Lee G.-B."/>
            <person name="Lee Y.-G."/>
            <person name="Hong S.-Y."/>
            <person name="Cho K."/>
            <person name="Sohn K.H."/>
        </authorList>
    </citation>
    <scope>NUCLEOTIDE SEQUENCE</scope>
    <source>
        <strain evidence="2">KR_1_A1</strain>
        <strain evidence="3">KR_2_A2</strain>
    </source>
</reference>
<dbReference type="Proteomes" id="UP000704712">
    <property type="component" value="Unassembled WGS sequence"/>
</dbReference>
<evidence type="ECO:0000313" key="4">
    <source>
        <dbReference type="Proteomes" id="UP000602510"/>
    </source>
</evidence>
<accession>A0A833T3F5</accession>
<organism evidence="2 4">
    <name type="scientific">Phytophthora infestans</name>
    <name type="common">Potato late blight agent</name>
    <name type="synonym">Botrytis infestans</name>
    <dbReference type="NCBI Taxonomy" id="4787"/>
    <lineage>
        <taxon>Eukaryota</taxon>
        <taxon>Sar</taxon>
        <taxon>Stramenopiles</taxon>
        <taxon>Oomycota</taxon>
        <taxon>Peronosporomycetes</taxon>
        <taxon>Peronosporales</taxon>
        <taxon>Peronosporaceae</taxon>
        <taxon>Phytophthora</taxon>
    </lineage>
</organism>
<evidence type="ECO:0000313" key="2">
    <source>
        <dbReference type="EMBL" id="KAF4037060.1"/>
    </source>
</evidence>